<organism evidence="4 5">
    <name type="scientific">Apiospora phragmitis</name>
    <dbReference type="NCBI Taxonomy" id="2905665"/>
    <lineage>
        <taxon>Eukaryota</taxon>
        <taxon>Fungi</taxon>
        <taxon>Dikarya</taxon>
        <taxon>Ascomycota</taxon>
        <taxon>Pezizomycotina</taxon>
        <taxon>Sordariomycetes</taxon>
        <taxon>Xylariomycetidae</taxon>
        <taxon>Amphisphaeriales</taxon>
        <taxon>Apiosporaceae</taxon>
        <taxon>Apiospora</taxon>
    </lineage>
</organism>
<dbReference type="EMBL" id="JAQQWL010000007">
    <property type="protein sequence ID" value="KAK8064647.1"/>
    <property type="molecule type" value="Genomic_DNA"/>
</dbReference>
<evidence type="ECO:0000256" key="1">
    <source>
        <dbReference type="ARBA" id="ARBA00022722"/>
    </source>
</evidence>
<dbReference type="GeneID" id="92091757"/>
<keyword evidence="2" id="KW-0378">Hydrolase</keyword>
<accession>A0ABR1V0E9</accession>
<keyword evidence="5" id="KW-1185">Reference proteome</keyword>
<reference evidence="4 5" key="1">
    <citation type="submission" date="2023-01" db="EMBL/GenBank/DDBJ databases">
        <title>Analysis of 21 Apiospora genomes using comparative genomics revels a genus with tremendous synthesis potential of carbohydrate active enzymes and secondary metabolites.</title>
        <authorList>
            <person name="Sorensen T."/>
        </authorList>
    </citation>
    <scope>NUCLEOTIDE SEQUENCE [LARGE SCALE GENOMIC DNA]</scope>
    <source>
        <strain evidence="4 5">CBS 135458</strain>
    </source>
</reference>
<dbReference type="SUPFAM" id="SSF53933">
    <property type="entry name" value="Microbial ribonucleases"/>
    <property type="match status" value="1"/>
</dbReference>
<sequence>MKFSTVSVLAFAITPALSAAIGNVSPAATSTLSQRGLFGDKTEDFPDKVKCPETDGGDEKEFKKDDMEDVATKWLDKLNDKKNIGKGDQSQGYPARYAIGKEGAPGKPGEFWENTQRMKFDDECMKGYIWEIPLLASGKEWSGDGGNGDAGPYRLYFLAKDGKAKFCGSAIHNSKDLSKGHEFKRCEPDD</sequence>
<dbReference type="RefSeq" id="XP_066715636.1">
    <property type="nucleotide sequence ID" value="XM_066858694.1"/>
</dbReference>
<dbReference type="Proteomes" id="UP001480595">
    <property type="component" value="Unassembled WGS sequence"/>
</dbReference>
<evidence type="ECO:0000313" key="5">
    <source>
        <dbReference type="Proteomes" id="UP001480595"/>
    </source>
</evidence>
<keyword evidence="1" id="KW-0540">Nuclease</keyword>
<evidence type="ECO:0000313" key="4">
    <source>
        <dbReference type="EMBL" id="KAK8064647.1"/>
    </source>
</evidence>
<gene>
    <name evidence="4" type="ORF">PG994_007285</name>
</gene>
<evidence type="ECO:0000256" key="3">
    <source>
        <dbReference type="SAM" id="SignalP"/>
    </source>
</evidence>
<dbReference type="Gene3D" id="3.10.450.30">
    <property type="entry name" value="Microbial ribonucleases"/>
    <property type="match status" value="1"/>
</dbReference>
<dbReference type="InterPro" id="IPR016191">
    <property type="entry name" value="Ribonuclease/ribotoxin"/>
</dbReference>
<evidence type="ECO:0000256" key="2">
    <source>
        <dbReference type="ARBA" id="ARBA00022801"/>
    </source>
</evidence>
<keyword evidence="3" id="KW-0732">Signal</keyword>
<protein>
    <submittedName>
        <fullName evidence="4">Uncharacterized protein</fullName>
    </submittedName>
</protein>
<comment type="caution">
    <text evidence="4">The sequence shown here is derived from an EMBL/GenBank/DDBJ whole genome shotgun (WGS) entry which is preliminary data.</text>
</comment>
<proteinExistence type="predicted"/>
<feature type="chain" id="PRO_5047048917" evidence="3">
    <location>
        <begin position="19"/>
        <end position="190"/>
    </location>
</feature>
<feature type="signal peptide" evidence="3">
    <location>
        <begin position="1"/>
        <end position="18"/>
    </location>
</feature>
<name>A0ABR1V0E9_9PEZI</name>